<proteinExistence type="predicted"/>
<dbReference type="EMBL" id="JADYXP020000015">
    <property type="protein sequence ID" value="KAL0109363.1"/>
    <property type="molecule type" value="Genomic_DNA"/>
</dbReference>
<evidence type="ECO:0000313" key="3">
    <source>
        <dbReference type="Proteomes" id="UP001430953"/>
    </source>
</evidence>
<feature type="region of interest" description="Disordered" evidence="1">
    <location>
        <begin position="1"/>
        <end position="68"/>
    </location>
</feature>
<evidence type="ECO:0000256" key="1">
    <source>
        <dbReference type="SAM" id="MobiDB-lite"/>
    </source>
</evidence>
<sequence length="159" mass="17593">MLRPGVGNPADRDNDTDPNATNKSHSAGRRARGVGERLGISSVTSKNTFPHGSKRGSPLPLALPRVPPQRDPQVYAAISLGGDAREDRYDLGVIRQRVLSTSARTFYLRSPLNTAPRENEFRVEEHRSPLDDSLQKRVFNIYAAVVLSSCFGNRRLRNA</sequence>
<keyword evidence="3" id="KW-1185">Reference proteome</keyword>
<reference evidence="2 3" key="1">
    <citation type="submission" date="2023-03" db="EMBL/GenBank/DDBJ databases">
        <title>High recombination rates correlate with genetic variation in Cardiocondyla obscurior ants.</title>
        <authorList>
            <person name="Errbii M."/>
        </authorList>
    </citation>
    <scope>NUCLEOTIDE SEQUENCE [LARGE SCALE GENOMIC DNA]</scope>
    <source>
        <strain evidence="2">Alpha-2009</strain>
        <tissue evidence="2">Whole body</tissue>
    </source>
</reference>
<comment type="caution">
    <text evidence="2">The sequence shown here is derived from an EMBL/GenBank/DDBJ whole genome shotgun (WGS) entry which is preliminary data.</text>
</comment>
<protein>
    <submittedName>
        <fullName evidence="2">Uncharacterized protein</fullName>
    </submittedName>
</protein>
<feature type="compositionally biased region" description="Polar residues" evidence="1">
    <location>
        <begin position="41"/>
        <end position="50"/>
    </location>
</feature>
<name>A0AAW2F033_9HYME</name>
<dbReference type="Proteomes" id="UP001430953">
    <property type="component" value="Unassembled WGS sequence"/>
</dbReference>
<accession>A0AAW2F033</accession>
<gene>
    <name evidence="2" type="ORF">PUN28_014438</name>
</gene>
<evidence type="ECO:0000313" key="2">
    <source>
        <dbReference type="EMBL" id="KAL0109363.1"/>
    </source>
</evidence>
<dbReference type="AlphaFoldDB" id="A0AAW2F033"/>
<organism evidence="2 3">
    <name type="scientific">Cardiocondyla obscurior</name>
    <dbReference type="NCBI Taxonomy" id="286306"/>
    <lineage>
        <taxon>Eukaryota</taxon>
        <taxon>Metazoa</taxon>
        <taxon>Ecdysozoa</taxon>
        <taxon>Arthropoda</taxon>
        <taxon>Hexapoda</taxon>
        <taxon>Insecta</taxon>
        <taxon>Pterygota</taxon>
        <taxon>Neoptera</taxon>
        <taxon>Endopterygota</taxon>
        <taxon>Hymenoptera</taxon>
        <taxon>Apocrita</taxon>
        <taxon>Aculeata</taxon>
        <taxon>Formicoidea</taxon>
        <taxon>Formicidae</taxon>
        <taxon>Myrmicinae</taxon>
        <taxon>Cardiocondyla</taxon>
    </lineage>
</organism>